<sequence>MSMPPLHQEVPIEGYCKHPQMEEARTRRCELASGRGPLRPSAWRYQSDENAGKLTGSAVWRREEAAR</sequence>
<dbReference type="AlphaFoldDB" id="E6QPD8"/>
<evidence type="ECO:0000313" key="1">
    <source>
        <dbReference type="EMBL" id="CBI09109.1"/>
    </source>
</evidence>
<proteinExistence type="predicted"/>
<accession>E6QPD8</accession>
<organism evidence="1">
    <name type="scientific">mine drainage metagenome</name>
    <dbReference type="NCBI Taxonomy" id="410659"/>
    <lineage>
        <taxon>unclassified sequences</taxon>
        <taxon>metagenomes</taxon>
        <taxon>ecological metagenomes</taxon>
    </lineage>
</organism>
<dbReference type="EMBL" id="CABQ01000320">
    <property type="protein sequence ID" value="CBI09109.1"/>
    <property type="molecule type" value="Genomic_DNA"/>
</dbReference>
<name>E6QPD8_9ZZZZ</name>
<gene>
    <name evidence="1" type="ORF">CARN6_2661</name>
</gene>
<protein>
    <submittedName>
        <fullName evidence="1">Uncharacterized protein</fullName>
    </submittedName>
</protein>
<reference evidence="1" key="1">
    <citation type="submission" date="2009-10" db="EMBL/GenBank/DDBJ databases">
        <title>Diversity of trophic interactions inside an arsenic-rich microbial ecosystem.</title>
        <authorList>
            <person name="Bertin P.N."/>
            <person name="Heinrich-Salmeron A."/>
            <person name="Pelletier E."/>
            <person name="Goulhen-Chollet F."/>
            <person name="Arsene-Ploetze F."/>
            <person name="Gallien S."/>
            <person name="Calteau A."/>
            <person name="Vallenet D."/>
            <person name="Casiot C."/>
            <person name="Chane-Woon-Ming B."/>
            <person name="Giloteaux L."/>
            <person name="Barakat M."/>
            <person name="Bonnefoy V."/>
            <person name="Bruneel O."/>
            <person name="Chandler M."/>
            <person name="Cleiss J."/>
            <person name="Duran R."/>
            <person name="Elbaz-Poulichet F."/>
            <person name="Fonknechten N."/>
            <person name="Lauga B."/>
            <person name="Mornico D."/>
            <person name="Ortet P."/>
            <person name="Schaeffer C."/>
            <person name="Siguier P."/>
            <person name="Alexander Thil Smith A."/>
            <person name="Van Dorsselaer A."/>
            <person name="Weissenbach J."/>
            <person name="Medigue C."/>
            <person name="Le Paslier D."/>
        </authorList>
    </citation>
    <scope>NUCLEOTIDE SEQUENCE</scope>
</reference>
<comment type="caution">
    <text evidence="1">The sequence shown here is derived from an EMBL/GenBank/DDBJ whole genome shotgun (WGS) entry which is preliminary data.</text>
</comment>